<gene>
    <name evidence="4" type="ORF">FH969_07060</name>
</gene>
<comment type="caution">
    <text evidence="4">The sequence shown here is derived from an EMBL/GenBank/DDBJ whole genome shotgun (WGS) entry which is preliminary data.</text>
</comment>
<name>A0A5C5BDG2_9MICO</name>
<protein>
    <recommendedName>
        <fullName evidence="3">FMN-binding domain-containing protein</fullName>
    </recommendedName>
</protein>
<evidence type="ECO:0000313" key="5">
    <source>
        <dbReference type="Proteomes" id="UP000313849"/>
    </source>
</evidence>
<reference evidence="4 5" key="1">
    <citation type="submission" date="2019-06" db="EMBL/GenBank/DDBJ databases">
        <title>Draft genome sequence of Miniimonas arenae KCTC 19750T isolated from sea sand.</title>
        <authorList>
            <person name="Park S.-J."/>
        </authorList>
    </citation>
    <scope>NUCLEOTIDE SEQUENCE [LARGE SCALE GENOMIC DNA]</scope>
    <source>
        <strain evidence="4 5">KCTC 19750</strain>
    </source>
</reference>
<dbReference type="GO" id="GO:0016020">
    <property type="term" value="C:membrane"/>
    <property type="evidence" value="ECO:0007669"/>
    <property type="project" value="InterPro"/>
</dbReference>
<keyword evidence="2" id="KW-0732">Signal</keyword>
<dbReference type="OrthoDB" id="4232596at2"/>
<feature type="chain" id="PRO_5038969403" description="FMN-binding domain-containing protein" evidence="2">
    <location>
        <begin position="33"/>
        <end position="185"/>
    </location>
</feature>
<dbReference type="RefSeq" id="WP_139986624.1">
    <property type="nucleotide sequence ID" value="NZ_VENP01000020.1"/>
</dbReference>
<dbReference type="Gene3D" id="3.90.1010.20">
    <property type="match status" value="1"/>
</dbReference>
<evidence type="ECO:0000256" key="1">
    <source>
        <dbReference type="SAM" id="MobiDB-lite"/>
    </source>
</evidence>
<evidence type="ECO:0000313" key="4">
    <source>
        <dbReference type="EMBL" id="TNU74869.1"/>
    </source>
</evidence>
<feature type="domain" description="FMN-binding" evidence="3">
    <location>
        <begin position="105"/>
        <end position="183"/>
    </location>
</feature>
<organism evidence="4 5">
    <name type="scientific">Miniimonas arenae</name>
    <dbReference type="NCBI Taxonomy" id="676201"/>
    <lineage>
        <taxon>Bacteria</taxon>
        <taxon>Bacillati</taxon>
        <taxon>Actinomycetota</taxon>
        <taxon>Actinomycetes</taxon>
        <taxon>Micrococcales</taxon>
        <taxon>Beutenbergiaceae</taxon>
        <taxon>Miniimonas</taxon>
    </lineage>
</organism>
<feature type="signal peptide" evidence="2">
    <location>
        <begin position="1"/>
        <end position="32"/>
    </location>
</feature>
<feature type="compositionally biased region" description="Low complexity" evidence="1">
    <location>
        <begin position="52"/>
        <end position="88"/>
    </location>
</feature>
<feature type="region of interest" description="Disordered" evidence="1">
    <location>
        <begin position="37"/>
        <end position="88"/>
    </location>
</feature>
<dbReference type="AlphaFoldDB" id="A0A5C5BDG2"/>
<evidence type="ECO:0000259" key="3">
    <source>
        <dbReference type="SMART" id="SM00900"/>
    </source>
</evidence>
<sequence>MATTTARPSVRARTVRTVATATASLAVVGTLAACGGTEEAAAQEPDASDTGAPASESTDAASDPTTSDDAATSDAATSDSGAAAAGSTYADGTYTATGEYVSPGGQQSVEVTLTLVSDVVTDVEIVNGASDPQSEGYQDKFISGIAAEVVGVAIDDLDVDKVAGSSLTSGGFDDAVEQIKAEALA</sequence>
<dbReference type="SMART" id="SM00900">
    <property type="entry name" value="FMN_bind"/>
    <property type="match status" value="1"/>
</dbReference>
<dbReference type="EMBL" id="VENP01000020">
    <property type="protein sequence ID" value="TNU74869.1"/>
    <property type="molecule type" value="Genomic_DNA"/>
</dbReference>
<keyword evidence="5" id="KW-1185">Reference proteome</keyword>
<dbReference type="GO" id="GO:0010181">
    <property type="term" value="F:FMN binding"/>
    <property type="evidence" value="ECO:0007669"/>
    <property type="project" value="InterPro"/>
</dbReference>
<evidence type="ECO:0000256" key="2">
    <source>
        <dbReference type="SAM" id="SignalP"/>
    </source>
</evidence>
<accession>A0A5C5BDG2</accession>
<dbReference type="Proteomes" id="UP000313849">
    <property type="component" value="Unassembled WGS sequence"/>
</dbReference>
<dbReference type="PROSITE" id="PS51257">
    <property type="entry name" value="PROKAR_LIPOPROTEIN"/>
    <property type="match status" value="1"/>
</dbReference>
<proteinExistence type="predicted"/>
<dbReference type="InterPro" id="IPR007329">
    <property type="entry name" value="FMN-bd"/>
</dbReference>